<evidence type="ECO:0000313" key="4">
    <source>
        <dbReference type="Proteomes" id="UP000663760"/>
    </source>
</evidence>
<dbReference type="InterPro" id="IPR023393">
    <property type="entry name" value="START-like_dom_sf"/>
</dbReference>
<feature type="compositionally biased region" description="Acidic residues" evidence="1">
    <location>
        <begin position="455"/>
        <end position="466"/>
    </location>
</feature>
<gene>
    <name evidence="3" type="ORF">SI8410_14018743</name>
</gene>
<name>A0A7I8LFK1_SPIIN</name>
<feature type="region of interest" description="Disordered" evidence="1">
    <location>
        <begin position="453"/>
        <end position="472"/>
    </location>
</feature>
<feature type="domain" description="START" evidence="2">
    <location>
        <begin position="216"/>
        <end position="375"/>
    </location>
</feature>
<dbReference type="CDD" id="cd00177">
    <property type="entry name" value="START"/>
    <property type="match status" value="1"/>
</dbReference>
<dbReference type="SUPFAM" id="SSF55961">
    <property type="entry name" value="Bet v1-like"/>
    <property type="match status" value="1"/>
</dbReference>
<organism evidence="3 4">
    <name type="scientific">Spirodela intermedia</name>
    <name type="common">Intermediate duckweed</name>
    <dbReference type="NCBI Taxonomy" id="51605"/>
    <lineage>
        <taxon>Eukaryota</taxon>
        <taxon>Viridiplantae</taxon>
        <taxon>Streptophyta</taxon>
        <taxon>Embryophyta</taxon>
        <taxon>Tracheophyta</taxon>
        <taxon>Spermatophyta</taxon>
        <taxon>Magnoliopsida</taxon>
        <taxon>Liliopsida</taxon>
        <taxon>Araceae</taxon>
        <taxon>Lemnoideae</taxon>
        <taxon>Spirodela</taxon>
    </lineage>
</organism>
<sequence length="745" mass="84152">MSDKSIAISEGEEREGSENGSSRGGSILNYSGWVYHLGVNSIGHEYCHLRYLTLKGKYIAMYKRDPQNDRSIKPIRKGVISHTLMVEDLGRKKIDNGDFYVLRFYNRLDETKKGEIAFASAGEMGKWMEVFDQAKQQAVYDISKGGSKHVLTNDNELNLEGHRPRVRRYAHGIKKFIRIGRGPEMLLRKSSDLGSNSRTQAYYEGNVGDAIEAHDWKCVRTINGIRIFEDVANPKASKSFIVKSVGVINANVDSVFEAVLSVEKHKRSEWDMITGDLELVDSVDGHYDVVYGTYEPNHLSWWQSKTDFVFSRQWFREQDGGGYTILQAPAIHKKKPPRTSYQRIKINSSIWEIRRLSTPQSNNQKCLVTRMLEIHCSFWDRWKRSHYSNFERTIPFAMLCQVAGLKEYFGANPALTFGSSFEIVRSNNVDTSTPTSEVDDQEVEEFYDAIANDGSLDDEDSDDDDNGASHSKGRRLSLKNVSWAIASLSLKRSKDLAKRSELDCSVPSTTIDLKEFRGSLDHGKGANVTNCWAEPGGDEFMIRGKTYLNDFCKITGGDPLLKLIAVDWLKSDNCINQVALHPKCLVQSEAGKKLPFILIINLQVPARPNYSLIMYYAADRRVQKDSLLGRFINGSDMFRDGRFKLIPSIVEGYWMVKRAVGTKACLLGKAVTCNYLRQDNFLEIDVDIGSSSVARSIMSLVLGYVTSLTVDLAILIEAKEEEELPEYILGTVRLNRLKPDSALPF</sequence>
<evidence type="ECO:0000256" key="1">
    <source>
        <dbReference type="SAM" id="MobiDB-lite"/>
    </source>
</evidence>
<dbReference type="PROSITE" id="PS50848">
    <property type="entry name" value="START"/>
    <property type="match status" value="1"/>
</dbReference>
<keyword evidence="4" id="KW-1185">Reference proteome</keyword>
<dbReference type="OrthoDB" id="9970435at2759"/>
<dbReference type="Proteomes" id="UP000663760">
    <property type="component" value="Chromosome 14"/>
</dbReference>
<dbReference type="Pfam" id="PF01852">
    <property type="entry name" value="START"/>
    <property type="match status" value="1"/>
</dbReference>
<feature type="region of interest" description="Disordered" evidence="1">
    <location>
        <begin position="1"/>
        <end position="22"/>
    </location>
</feature>
<accession>A0A7I8LFK1</accession>
<dbReference type="AlphaFoldDB" id="A0A7I8LFK1"/>
<dbReference type="EMBL" id="LR746277">
    <property type="protein sequence ID" value="CAA7408065.1"/>
    <property type="molecule type" value="Genomic_DNA"/>
</dbReference>
<evidence type="ECO:0000313" key="3">
    <source>
        <dbReference type="EMBL" id="CAA7408065.1"/>
    </source>
</evidence>
<evidence type="ECO:0000259" key="2">
    <source>
        <dbReference type="PROSITE" id="PS50848"/>
    </source>
</evidence>
<dbReference type="Pfam" id="PF07059">
    <property type="entry name" value="EDR2_C"/>
    <property type="match status" value="1"/>
</dbReference>
<dbReference type="PANTHER" id="PTHR12136:SF47">
    <property type="entry name" value="ENHANCED DISEASE RESISTANCE PROTEIN (DUF1336)"/>
    <property type="match status" value="1"/>
</dbReference>
<protein>
    <recommendedName>
        <fullName evidence="2">START domain-containing protein</fullName>
    </recommendedName>
</protein>
<dbReference type="Gene3D" id="3.30.530.20">
    <property type="match status" value="1"/>
</dbReference>
<dbReference type="InterPro" id="IPR002913">
    <property type="entry name" value="START_lipid-bd_dom"/>
</dbReference>
<dbReference type="InterPro" id="IPR009769">
    <property type="entry name" value="EDR2_C"/>
</dbReference>
<reference evidence="3" key="1">
    <citation type="submission" date="2020-02" db="EMBL/GenBank/DDBJ databases">
        <authorList>
            <person name="Scholz U."/>
            <person name="Mascher M."/>
            <person name="Fiebig A."/>
        </authorList>
    </citation>
    <scope>NUCLEOTIDE SEQUENCE</scope>
</reference>
<proteinExistence type="predicted"/>
<dbReference type="PANTHER" id="PTHR12136">
    <property type="entry name" value="ENHANCED DISEASE RESISTANCE-RELATED"/>
    <property type="match status" value="1"/>
</dbReference>
<dbReference type="GO" id="GO:0008289">
    <property type="term" value="F:lipid binding"/>
    <property type="evidence" value="ECO:0007669"/>
    <property type="project" value="InterPro"/>
</dbReference>
<dbReference type="InterPro" id="IPR045096">
    <property type="entry name" value="EDR2-like"/>
</dbReference>